<keyword evidence="2" id="KW-0812">Transmembrane</keyword>
<feature type="compositionally biased region" description="Polar residues" evidence="1">
    <location>
        <begin position="1"/>
        <end position="18"/>
    </location>
</feature>
<keyword evidence="2" id="KW-0472">Membrane</keyword>
<dbReference type="RefSeq" id="WP_344905880.1">
    <property type="nucleotide sequence ID" value="NZ_BAAAYO010000002.1"/>
</dbReference>
<keyword evidence="4" id="KW-1185">Reference proteome</keyword>
<sequence length="342" mass="37475">MTNNGERNKPSAAQSSLSGRAGGEGQPSWYDGLRHSPFPDGGMSEKARRQVIGRLYGRRSIPVLGQAAALLTLLVLVSSILVWNREEIGGIINGKRQIENGNERNTRNLYTIGNVKLMEALPGGDYAAGASAGCWWNFYTPFDRLQDRTIRIEGVHRETGYRITELAETKVSEVGKAYDSLSEKGNESGMTRISTRFALPVSGIWSFYVYMDGERYADVVFDVPDPVWKVSPSFRSGAYEMLGIPQRIGLIDAGGFIAGKSNKYMWHVWGNPEELQGEFTVQAVRQGSDRMIPLFSADGLGSALNGADAAIPSMLTLPEPGMWRLMAFIGGRLEGSVVVDVQ</sequence>
<comment type="caution">
    <text evidence="3">The sequence shown here is derived from an EMBL/GenBank/DDBJ whole genome shotgun (WGS) entry which is preliminary data.</text>
</comment>
<name>A0ABV5VS44_9BACL</name>
<dbReference type="Proteomes" id="UP001589619">
    <property type="component" value="Unassembled WGS sequence"/>
</dbReference>
<evidence type="ECO:0000256" key="2">
    <source>
        <dbReference type="SAM" id="Phobius"/>
    </source>
</evidence>
<evidence type="ECO:0000313" key="3">
    <source>
        <dbReference type="EMBL" id="MFB9751096.1"/>
    </source>
</evidence>
<organism evidence="3 4">
    <name type="scientific">Paenibacillus hodogayensis</name>
    <dbReference type="NCBI Taxonomy" id="279208"/>
    <lineage>
        <taxon>Bacteria</taxon>
        <taxon>Bacillati</taxon>
        <taxon>Bacillota</taxon>
        <taxon>Bacilli</taxon>
        <taxon>Bacillales</taxon>
        <taxon>Paenibacillaceae</taxon>
        <taxon>Paenibacillus</taxon>
    </lineage>
</organism>
<evidence type="ECO:0000256" key="1">
    <source>
        <dbReference type="SAM" id="MobiDB-lite"/>
    </source>
</evidence>
<dbReference type="Gene3D" id="2.60.40.3830">
    <property type="match status" value="2"/>
</dbReference>
<protein>
    <submittedName>
        <fullName evidence="3">DUF4871 domain-containing protein</fullName>
    </submittedName>
</protein>
<accession>A0ABV5VS44</accession>
<reference evidence="3 4" key="1">
    <citation type="submission" date="2024-09" db="EMBL/GenBank/DDBJ databases">
        <authorList>
            <person name="Sun Q."/>
            <person name="Mori K."/>
        </authorList>
    </citation>
    <scope>NUCLEOTIDE SEQUENCE [LARGE SCALE GENOMIC DNA]</scope>
    <source>
        <strain evidence="3 4">JCM 12520</strain>
    </source>
</reference>
<proteinExistence type="predicted"/>
<keyword evidence="2" id="KW-1133">Transmembrane helix</keyword>
<feature type="region of interest" description="Disordered" evidence="1">
    <location>
        <begin position="1"/>
        <end position="44"/>
    </location>
</feature>
<evidence type="ECO:0000313" key="4">
    <source>
        <dbReference type="Proteomes" id="UP001589619"/>
    </source>
</evidence>
<gene>
    <name evidence="3" type="ORF">ACFFNY_05875</name>
</gene>
<feature type="transmembrane region" description="Helical" evidence="2">
    <location>
        <begin position="63"/>
        <end position="83"/>
    </location>
</feature>
<dbReference type="EMBL" id="JBHMAG010000004">
    <property type="protein sequence ID" value="MFB9751096.1"/>
    <property type="molecule type" value="Genomic_DNA"/>
</dbReference>